<evidence type="ECO:0000313" key="2">
    <source>
        <dbReference type="Proteomes" id="UP001326613"/>
    </source>
</evidence>
<evidence type="ECO:0000313" key="1">
    <source>
        <dbReference type="EMBL" id="WPY01245.1"/>
    </source>
</evidence>
<name>A0ABZ0UT86_9RICK</name>
<dbReference type="PANTHER" id="PTHR42194">
    <property type="entry name" value="UPF0276 PROTEIN HI_1600"/>
    <property type="match status" value="1"/>
</dbReference>
<dbReference type="InterPro" id="IPR036237">
    <property type="entry name" value="Xyl_isomerase-like_sf"/>
</dbReference>
<dbReference type="InterPro" id="IPR007801">
    <property type="entry name" value="MbnB/TglH/ChrH"/>
</dbReference>
<dbReference type="Gene3D" id="3.20.20.150">
    <property type="entry name" value="Divalent-metal-dependent TIM barrel enzymes"/>
    <property type="match status" value="1"/>
</dbReference>
<dbReference type="EMBL" id="CP112932">
    <property type="protein sequence ID" value="WPY01245.1"/>
    <property type="molecule type" value="Genomic_DNA"/>
</dbReference>
<proteinExistence type="predicted"/>
<dbReference type="NCBIfam" id="NF003818">
    <property type="entry name" value="PRK05409.1"/>
    <property type="match status" value="1"/>
</dbReference>
<accession>A0ABZ0UT86</accession>
<dbReference type="PANTHER" id="PTHR42194:SF1">
    <property type="entry name" value="UPF0276 PROTEIN HI_1600"/>
    <property type="match status" value="1"/>
</dbReference>
<dbReference type="Proteomes" id="UP001326613">
    <property type="component" value="Chromosome"/>
</dbReference>
<dbReference type="RefSeq" id="WP_410250240.1">
    <property type="nucleotide sequence ID" value="NZ_CP112932.1"/>
</dbReference>
<protein>
    <submittedName>
        <fullName evidence="1">DUF692 domain-containing protein</fullName>
    </submittedName>
</protein>
<gene>
    <name evidence="1" type="ORF">Trichorick_01153</name>
</gene>
<dbReference type="SUPFAM" id="SSF51658">
    <property type="entry name" value="Xylose isomerase-like"/>
    <property type="match status" value="1"/>
</dbReference>
<reference evidence="1 2" key="1">
    <citation type="submission" date="2022-10" db="EMBL/GenBank/DDBJ databases">
        <title>Host association and intracellularity evolved multiple times independently in the Rickettsiales.</title>
        <authorList>
            <person name="Castelli M."/>
            <person name="Nardi T."/>
            <person name="Gammuto L."/>
            <person name="Bellinzona G."/>
            <person name="Sabaneyeva E."/>
            <person name="Potekhin A."/>
            <person name="Serra V."/>
            <person name="Petroni G."/>
            <person name="Sassera D."/>
        </authorList>
    </citation>
    <scope>NUCLEOTIDE SEQUENCE [LARGE SCALE GENOMIC DNA]</scope>
    <source>
        <strain evidence="1 2">Kr 154-4</strain>
    </source>
</reference>
<dbReference type="Pfam" id="PF05114">
    <property type="entry name" value="MbnB_TglH_ChrH"/>
    <property type="match status" value="1"/>
</dbReference>
<keyword evidence="2" id="KW-1185">Reference proteome</keyword>
<organism evidence="1 2">
    <name type="scientific">Candidatus Trichorickettsia mobilis</name>
    <dbReference type="NCBI Taxonomy" id="1346319"/>
    <lineage>
        <taxon>Bacteria</taxon>
        <taxon>Pseudomonadati</taxon>
        <taxon>Pseudomonadota</taxon>
        <taxon>Alphaproteobacteria</taxon>
        <taxon>Rickettsiales</taxon>
        <taxon>Rickettsiaceae</taxon>
        <taxon>Rickettsieae</taxon>
        <taxon>Candidatus Trichorickettsia</taxon>
    </lineage>
</organism>
<sequence>MPPISWFEVHSENFFTTSNYDHYVLEIITTHYPVSFHSVGLSLGSADCLDSNHLRKLKELINRYKPVLISEHLAWSAVEGVFLHDLLPLPYCSDSLQLFCDKVQRVQDYLGQRILIENPALYVKFPESTIPEYDFLNQLVEKTDCGILLDLSNLYISSYNLSFAAEKYLAQINTDAIYEIHLAGFSQSAKGLLIDSHNGTVAEAVLVLFKYFIKNYGVRPVIFEQDQDIPALQELIDQTEKVNDVIKEYVA</sequence>